<dbReference type="GO" id="GO:0005886">
    <property type="term" value="C:plasma membrane"/>
    <property type="evidence" value="ECO:0007669"/>
    <property type="project" value="UniProtKB-SubCell"/>
</dbReference>
<dbReference type="InterPro" id="IPR050601">
    <property type="entry name" value="CPA3_antiporter_subunitC"/>
</dbReference>
<dbReference type="PANTHER" id="PTHR34583:SF2">
    <property type="entry name" value="ANTIPORTER SUBUNIT MNHC2-RELATED"/>
    <property type="match status" value="1"/>
</dbReference>
<dbReference type="Gene3D" id="1.10.287.3510">
    <property type="match status" value="1"/>
</dbReference>
<protein>
    <submittedName>
        <fullName evidence="8">Multicomponent Na+:H+ antiporter subunit C</fullName>
    </submittedName>
</protein>
<evidence type="ECO:0000256" key="1">
    <source>
        <dbReference type="ARBA" id="ARBA00004651"/>
    </source>
</evidence>
<proteinExistence type="inferred from homology"/>
<evidence type="ECO:0000256" key="4">
    <source>
        <dbReference type="ARBA" id="ARBA00022692"/>
    </source>
</evidence>
<evidence type="ECO:0000256" key="5">
    <source>
        <dbReference type="ARBA" id="ARBA00022989"/>
    </source>
</evidence>
<keyword evidence="4 7" id="KW-0812">Transmembrane</keyword>
<feature type="transmembrane region" description="Helical" evidence="7">
    <location>
        <begin position="71"/>
        <end position="95"/>
    </location>
</feature>
<evidence type="ECO:0000256" key="3">
    <source>
        <dbReference type="ARBA" id="ARBA00022475"/>
    </source>
</evidence>
<dbReference type="InterPro" id="IPR039428">
    <property type="entry name" value="NUOK/Mnh_C1-like"/>
</dbReference>
<evidence type="ECO:0000313" key="9">
    <source>
        <dbReference type="Proteomes" id="UP000198318"/>
    </source>
</evidence>
<keyword evidence="3" id="KW-1003">Cell membrane</keyword>
<name>A0A239NPP6_9ACTN</name>
<comment type="subcellular location">
    <subcellularLocation>
        <location evidence="1">Cell membrane</location>
        <topology evidence="1">Multi-pass membrane protein</topology>
    </subcellularLocation>
</comment>
<evidence type="ECO:0000256" key="6">
    <source>
        <dbReference type="ARBA" id="ARBA00023136"/>
    </source>
</evidence>
<dbReference type="RefSeq" id="WP_089330035.1">
    <property type="nucleotide sequence ID" value="NZ_FZOR01000044.1"/>
</dbReference>
<sequence>MTYYPYVVAGVLFVAGLYGVATSRSYIHLGVCLNIMQSSTYLLLLAVGYRNGASPPVTKGQAPGTPLTDPVVQALTLTDIVVSVVVLALVLSLALQAHRHAGTVDPDEMRPTRG</sequence>
<dbReference type="Proteomes" id="UP000198318">
    <property type="component" value="Unassembled WGS sequence"/>
</dbReference>
<organism evidence="8 9">
    <name type="scientific">Actinomadura meyerae</name>
    <dbReference type="NCBI Taxonomy" id="240840"/>
    <lineage>
        <taxon>Bacteria</taxon>
        <taxon>Bacillati</taxon>
        <taxon>Actinomycetota</taxon>
        <taxon>Actinomycetes</taxon>
        <taxon>Streptosporangiales</taxon>
        <taxon>Thermomonosporaceae</taxon>
        <taxon>Actinomadura</taxon>
    </lineage>
</organism>
<keyword evidence="9" id="KW-1185">Reference proteome</keyword>
<dbReference type="Pfam" id="PF00420">
    <property type="entry name" value="Oxidored_q2"/>
    <property type="match status" value="1"/>
</dbReference>
<feature type="transmembrane region" description="Helical" evidence="7">
    <location>
        <begin position="29"/>
        <end position="51"/>
    </location>
</feature>
<dbReference type="OrthoDB" id="7994045at2"/>
<dbReference type="PANTHER" id="PTHR34583">
    <property type="entry name" value="ANTIPORTER SUBUNIT MNHC2-RELATED"/>
    <property type="match status" value="1"/>
</dbReference>
<evidence type="ECO:0000256" key="7">
    <source>
        <dbReference type="SAM" id="Phobius"/>
    </source>
</evidence>
<accession>A0A239NPP6</accession>
<dbReference type="AlphaFoldDB" id="A0A239NPP6"/>
<dbReference type="EMBL" id="FZOR01000044">
    <property type="protein sequence ID" value="SNT56069.1"/>
    <property type="molecule type" value="Genomic_DNA"/>
</dbReference>
<reference evidence="8 9" key="1">
    <citation type="submission" date="2017-06" db="EMBL/GenBank/DDBJ databases">
        <authorList>
            <person name="Kim H.J."/>
            <person name="Triplett B.A."/>
        </authorList>
    </citation>
    <scope>NUCLEOTIDE SEQUENCE [LARGE SCALE GENOMIC DNA]</scope>
    <source>
        <strain evidence="8 9">DSM 44715</strain>
    </source>
</reference>
<keyword evidence="5 7" id="KW-1133">Transmembrane helix</keyword>
<evidence type="ECO:0000313" key="8">
    <source>
        <dbReference type="EMBL" id="SNT56069.1"/>
    </source>
</evidence>
<feature type="transmembrane region" description="Helical" evidence="7">
    <location>
        <begin position="6"/>
        <end position="22"/>
    </location>
</feature>
<comment type="similarity">
    <text evidence="2">Belongs to the CPA3 antiporters (TC 2.A.63) subunit C family.</text>
</comment>
<gene>
    <name evidence="8" type="ORF">SAMN05443665_104476</name>
</gene>
<evidence type="ECO:0000256" key="2">
    <source>
        <dbReference type="ARBA" id="ARBA00010388"/>
    </source>
</evidence>
<keyword evidence="6 7" id="KW-0472">Membrane</keyword>